<dbReference type="EMBL" id="NCVQ01000004">
    <property type="protein sequence ID" value="PWZ30326.1"/>
    <property type="molecule type" value="Genomic_DNA"/>
</dbReference>
<dbReference type="SMART" id="SM01019">
    <property type="entry name" value="B3"/>
    <property type="match status" value="1"/>
</dbReference>
<proteinExistence type="inferred from homology"/>
<comment type="subcellular location">
    <subcellularLocation>
        <location evidence="2 9">Nucleus</location>
    </subcellularLocation>
</comment>
<evidence type="ECO:0000256" key="2">
    <source>
        <dbReference type="ARBA" id="ARBA00004123"/>
    </source>
</evidence>
<evidence type="ECO:0000256" key="5">
    <source>
        <dbReference type="ARBA" id="ARBA00023125"/>
    </source>
</evidence>
<dbReference type="PROSITE" id="PS51745">
    <property type="entry name" value="PB1"/>
    <property type="match status" value="1"/>
</dbReference>
<sequence>MAQGAGRDPEELFEELWRACAGPLVELPQTNERVFYFLQGHLEQLQEPTDPALLAEQIKMFQVPNKILCKAETETDEMYAQITLQPEPDVSTDTEWTHWTTINLLATSIFCCSALCFANVLSAVPPQFCPFTYAFGLDPLNSELFFCLQQVDLPQLPEPPLQETSRPVVHSFCKILTPSDTSTHGGFSVLRRHANECLPALDMSMPTPTQELITKDLHGSEWRFKHIYRGQPRRHLLTTGWSTFVTSKKLIAGDAFVYLRSETGQQRVGVRRLVQKQSTMPASVISSQSMHLGVLASASHAIRTHSIFLVYYRPRLSQSQYIVRLNKYLESSKIGFDVGMRFSGTVVDKGDLSPQWQGSEWKTLKVKWDEATNLNGPERVSSWEIEPFDASAPAITMPVQPAMKNKRPRETPEGLDIHALGMTIVSLGLSKKDLWKFESNVQNFAEPAQEFWLSGRPEQHEKTSVSSSEPKHQVAWTSERAGYSAMSSSICQNSAVTGSWFKGFNSSGSHPSLPEISQKLFQVTSNDARVPPWPGLSAYHADEPSSKLSCNTALCSYQTEEVAPRFSNAVEEEKKEPGMFRLFGVNLINHARSSATADKTSVGAGETSARAAGSFEDSAQLSRVTKDHTHMVNGSPREIQSHQSCSGRSRIKVQMHGNDVCRAVDLGNLDGYEQLMGEVGVMFEIKDLGSKEKEEWKVTFTNDENETMEVGAVPWQEFCQMVRKIVIHSIGDRGHMEACPCLGQDGKRDY</sequence>
<dbReference type="InterPro" id="IPR044835">
    <property type="entry name" value="ARF_plant"/>
</dbReference>
<dbReference type="GO" id="GO:0003677">
    <property type="term" value="F:DNA binding"/>
    <property type="evidence" value="ECO:0007669"/>
    <property type="project" value="UniProtKB-KW"/>
</dbReference>
<comment type="similarity">
    <text evidence="3 9">Belongs to the ARF family.</text>
</comment>
<protein>
    <recommendedName>
        <fullName evidence="9">Auxin response factor</fullName>
    </recommendedName>
</protein>
<comment type="caution">
    <text evidence="13">The sequence shown here is derived from an EMBL/GenBank/DDBJ whole genome shotgun (WGS) entry which is preliminary data.</text>
</comment>
<comment type="function">
    <text evidence="1 9">Auxin response factors (ARFs) are transcriptional factors that bind specifically to the DNA sequence 5'-TGTCTC-3' found in the auxin-responsive promoter elements (AuxREs).</text>
</comment>
<dbReference type="FunFam" id="2.40.330.10:FF:000001">
    <property type="entry name" value="Auxin response factor"/>
    <property type="match status" value="1"/>
</dbReference>
<dbReference type="PANTHER" id="PTHR31384">
    <property type="entry name" value="AUXIN RESPONSE FACTOR 4-RELATED"/>
    <property type="match status" value="1"/>
</dbReference>
<name>A0A3L6FAU7_MAIZE</name>
<organism evidence="13 14">
    <name type="scientific">Zea mays</name>
    <name type="common">Maize</name>
    <dbReference type="NCBI Taxonomy" id="4577"/>
    <lineage>
        <taxon>Eukaryota</taxon>
        <taxon>Viridiplantae</taxon>
        <taxon>Streptophyta</taxon>
        <taxon>Embryophyta</taxon>
        <taxon>Tracheophyta</taxon>
        <taxon>Spermatophyta</taxon>
        <taxon>Magnoliopsida</taxon>
        <taxon>Liliopsida</taxon>
        <taxon>Poales</taxon>
        <taxon>Poaceae</taxon>
        <taxon>PACMAD clade</taxon>
        <taxon>Panicoideae</taxon>
        <taxon>Andropogonodae</taxon>
        <taxon>Andropogoneae</taxon>
        <taxon>Tripsacinae</taxon>
        <taxon>Zea</taxon>
    </lineage>
</organism>
<keyword evidence="7 9" id="KW-0539">Nucleus</keyword>
<dbReference type="PANTHER" id="PTHR31384:SF1">
    <property type="entry name" value="AUXIN RESPONSE FACTOR 9"/>
    <property type="match status" value="1"/>
</dbReference>
<dbReference type="PROSITE" id="PS50863">
    <property type="entry name" value="B3"/>
    <property type="match status" value="1"/>
</dbReference>
<dbReference type="InterPro" id="IPR010525">
    <property type="entry name" value="ARF_dom"/>
</dbReference>
<reference evidence="13 14" key="1">
    <citation type="journal article" date="2018" name="Nat. Genet.">
        <title>Extensive intraspecific gene order and gene structural variations between Mo17 and other maize genomes.</title>
        <authorList>
            <person name="Sun S."/>
            <person name="Zhou Y."/>
            <person name="Chen J."/>
            <person name="Shi J."/>
            <person name="Zhao H."/>
            <person name="Zhao H."/>
            <person name="Song W."/>
            <person name="Zhang M."/>
            <person name="Cui Y."/>
            <person name="Dong X."/>
            <person name="Liu H."/>
            <person name="Ma X."/>
            <person name="Jiao Y."/>
            <person name="Wang B."/>
            <person name="Wei X."/>
            <person name="Stein J.C."/>
            <person name="Glaubitz J.C."/>
            <person name="Lu F."/>
            <person name="Yu G."/>
            <person name="Liang C."/>
            <person name="Fengler K."/>
            <person name="Li B."/>
            <person name="Rafalski A."/>
            <person name="Schnable P.S."/>
            <person name="Ware D.H."/>
            <person name="Buckler E.S."/>
            <person name="Lai J."/>
        </authorList>
    </citation>
    <scope>NUCLEOTIDE SEQUENCE [LARGE SCALE GENOMIC DNA]</scope>
    <source>
        <strain evidence="14">cv. Missouri 17</strain>
        <tissue evidence="13">Seedling</tissue>
    </source>
</reference>
<evidence type="ECO:0000256" key="4">
    <source>
        <dbReference type="ARBA" id="ARBA00023015"/>
    </source>
</evidence>
<dbReference type="ExpressionAtlas" id="A0A3L6FAU7">
    <property type="expression patterns" value="baseline and differential"/>
</dbReference>
<dbReference type="CDD" id="cd10017">
    <property type="entry name" value="B3_DNA"/>
    <property type="match status" value="1"/>
</dbReference>
<dbReference type="GO" id="GO:0005634">
    <property type="term" value="C:nucleus"/>
    <property type="evidence" value="ECO:0007669"/>
    <property type="project" value="UniProtKB-SubCell"/>
</dbReference>
<evidence type="ECO:0000256" key="9">
    <source>
        <dbReference type="RuleBase" id="RU004561"/>
    </source>
</evidence>
<evidence type="ECO:0000259" key="12">
    <source>
        <dbReference type="PROSITE" id="PS51745"/>
    </source>
</evidence>
<feature type="domain" description="PB1" evidence="12">
    <location>
        <begin position="648"/>
        <end position="730"/>
    </location>
</feature>
<dbReference type="InterPro" id="IPR003340">
    <property type="entry name" value="B3_DNA-bd"/>
</dbReference>
<evidence type="ECO:0000259" key="11">
    <source>
        <dbReference type="PROSITE" id="PS50863"/>
    </source>
</evidence>
<keyword evidence="8 9" id="KW-0927">Auxin signaling pathway</keyword>
<dbReference type="GO" id="GO:0009734">
    <property type="term" value="P:auxin-activated signaling pathway"/>
    <property type="evidence" value="ECO:0007669"/>
    <property type="project" value="UniProtKB-KW"/>
</dbReference>
<feature type="region of interest" description="Disordered" evidence="10">
    <location>
        <begin position="597"/>
        <end position="617"/>
    </location>
</feature>
<evidence type="ECO:0000313" key="14">
    <source>
        <dbReference type="Proteomes" id="UP000251960"/>
    </source>
</evidence>
<dbReference type="SUPFAM" id="SSF101936">
    <property type="entry name" value="DNA-binding pseudobarrel domain"/>
    <property type="match status" value="1"/>
</dbReference>
<comment type="subunit">
    <text evidence="9">Homodimers and heterodimers.</text>
</comment>
<evidence type="ECO:0000256" key="6">
    <source>
        <dbReference type="ARBA" id="ARBA00023163"/>
    </source>
</evidence>
<dbReference type="Pfam" id="PF02362">
    <property type="entry name" value="B3"/>
    <property type="match status" value="1"/>
</dbReference>
<dbReference type="InterPro" id="IPR033389">
    <property type="entry name" value="AUX/IAA_dom"/>
</dbReference>
<dbReference type="Gene3D" id="3.10.20.90">
    <property type="entry name" value="Phosphatidylinositol 3-kinase Catalytic Subunit, Chain A, domain 1"/>
    <property type="match status" value="1"/>
</dbReference>
<dbReference type="Pfam" id="PF02309">
    <property type="entry name" value="AUX_IAA"/>
    <property type="match status" value="1"/>
</dbReference>
<dbReference type="Proteomes" id="UP000251960">
    <property type="component" value="Chromosome 3"/>
</dbReference>
<keyword evidence="5 9" id="KW-0238">DNA-binding</keyword>
<evidence type="ECO:0000256" key="8">
    <source>
        <dbReference type="ARBA" id="ARBA00023294"/>
    </source>
</evidence>
<evidence type="ECO:0000256" key="7">
    <source>
        <dbReference type="ARBA" id="ARBA00023242"/>
    </source>
</evidence>
<accession>A0A3L6FAU7</accession>
<evidence type="ECO:0000256" key="1">
    <source>
        <dbReference type="ARBA" id="ARBA00003182"/>
    </source>
</evidence>
<dbReference type="Gene3D" id="2.30.30.1040">
    <property type="match status" value="1"/>
</dbReference>
<evidence type="ECO:0000313" key="13">
    <source>
        <dbReference type="EMBL" id="PWZ30326.1"/>
    </source>
</evidence>
<evidence type="ECO:0000256" key="10">
    <source>
        <dbReference type="SAM" id="MobiDB-lite"/>
    </source>
</evidence>
<dbReference type="AlphaFoldDB" id="A0A3L6FAU7"/>
<gene>
    <name evidence="13" type="primary">ARF1_2</name>
    <name evidence="13" type="ORF">Zm00014a_018065</name>
</gene>
<keyword evidence="4 9" id="KW-0805">Transcription regulation</keyword>
<dbReference type="Gene3D" id="2.40.330.10">
    <property type="entry name" value="DNA-binding pseudobarrel domain"/>
    <property type="match status" value="1"/>
</dbReference>
<dbReference type="InterPro" id="IPR015300">
    <property type="entry name" value="DNA-bd_pseudobarrel_sf"/>
</dbReference>
<keyword evidence="6 9" id="KW-0804">Transcription</keyword>
<dbReference type="Pfam" id="PF06507">
    <property type="entry name" value="ARF_AD"/>
    <property type="match status" value="1"/>
</dbReference>
<dbReference type="InterPro" id="IPR053793">
    <property type="entry name" value="PB1-like"/>
</dbReference>
<feature type="domain" description="TF-B3" evidence="11">
    <location>
        <begin position="172"/>
        <end position="274"/>
    </location>
</feature>
<evidence type="ECO:0000256" key="3">
    <source>
        <dbReference type="ARBA" id="ARBA00007853"/>
    </source>
</evidence>
<dbReference type="GO" id="GO:0006355">
    <property type="term" value="P:regulation of DNA-templated transcription"/>
    <property type="evidence" value="ECO:0007669"/>
    <property type="project" value="InterPro"/>
</dbReference>